<evidence type="ECO:0000313" key="3">
    <source>
        <dbReference type="EMBL" id="WCT73917.1"/>
    </source>
</evidence>
<evidence type="ECO:0000313" key="4">
    <source>
        <dbReference type="Proteomes" id="UP001220395"/>
    </source>
</evidence>
<dbReference type="RefSeq" id="WP_273688545.1">
    <property type="nucleotide sequence ID" value="NZ_CP117411.1"/>
</dbReference>
<organism evidence="3 4">
    <name type="scientific">Sphingomonas naphthae</name>
    <dbReference type="NCBI Taxonomy" id="1813468"/>
    <lineage>
        <taxon>Bacteria</taxon>
        <taxon>Pseudomonadati</taxon>
        <taxon>Pseudomonadota</taxon>
        <taxon>Alphaproteobacteria</taxon>
        <taxon>Sphingomonadales</taxon>
        <taxon>Sphingomonadaceae</taxon>
        <taxon>Sphingomonas</taxon>
    </lineage>
</organism>
<feature type="transmembrane region" description="Helical" evidence="2">
    <location>
        <begin position="12"/>
        <end position="31"/>
    </location>
</feature>
<dbReference type="EMBL" id="CP117411">
    <property type="protein sequence ID" value="WCT73917.1"/>
    <property type="molecule type" value="Genomic_DNA"/>
</dbReference>
<keyword evidence="2" id="KW-1133">Transmembrane helix</keyword>
<keyword evidence="2" id="KW-0472">Membrane</keyword>
<reference evidence="3 4" key="1">
    <citation type="submission" date="2023-02" db="EMBL/GenBank/DDBJ databases">
        <title>Genome sequence of Sphingomonas naphthae.</title>
        <authorList>
            <person name="Kim S."/>
            <person name="Heo J."/>
            <person name="Kwon S.-W."/>
        </authorList>
    </citation>
    <scope>NUCLEOTIDE SEQUENCE [LARGE SCALE GENOMIC DNA]</scope>
    <source>
        <strain evidence="3 4">KACC 18716</strain>
    </source>
</reference>
<protein>
    <submittedName>
        <fullName evidence="3">Uncharacterized protein</fullName>
    </submittedName>
</protein>
<evidence type="ECO:0000256" key="2">
    <source>
        <dbReference type="SAM" id="Phobius"/>
    </source>
</evidence>
<gene>
    <name evidence="3" type="ORF">PQ455_01405</name>
</gene>
<keyword evidence="4" id="KW-1185">Reference proteome</keyword>
<dbReference type="Proteomes" id="UP001220395">
    <property type="component" value="Chromosome"/>
</dbReference>
<keyword evidence="1" id="KW-0175">Coiled coil</keyword>
<proteinExistence type="predicted"/>
<feature type="coiled-coil region" evidence="1">
    <location>
        <begin position="42"/>
        <end position="69"/>
    </location>
</feature>
<keyword evidence="2" id="KW-0812">Transmembrane</keyword>
<sequence length="143" mass="15604">MGGAVHVTSPYGWITAVATSGAFFALLGIIVRQINPWRKITIDAEEKLRTDLLHRVEKLEKVLEQKDAQHAAERALDRHRINNLTACLDALLLLIEQDPKRASEAAAKVKAMRGQQLVAEATEKAGVSAAIIQAAVFDEKPAT</sequence>
<evidence type="ECO:0000256" key="1">
    <source>
        <dbReference type="SAM" id="Coils"/>
    </source>
</evidence>
<name>A0ABY7TMK6_9SPHN</name>
<accession>A0ABY7TMK6</accession>